<dbReference type="Proteomes" id="UP000287756">
    <property type="component" value="Plasmid pLDW-31"/>
</dbReference>
<evidence type="ECO:0000256" key="4">
    <source>
        <dbReference type="ARBA" id="ARBA00022801"/>
    </source>
</evidence>
<keyword evidence="5 6" id="KW-0720">Serine protease</keyword>
<evidence type="ECO:0000256" key="3">
    <source>
        <dbReference type="ARBA" id="ARBA00022723"/>
    </source>
</evidence>
<dbReference type="InterPro" id="IPR036852">
    <property type="entry name" value="Peptidase_S8/S53_dom_sf"/>
</dbReference>
<dbReference type="InterPro" id="IPR000209">
    <property type="entry name" value="Peptidase_S8/S53_dom"/>
</dbReference>
<keyword evidence="2 6" id="KW-0645">Protease</keyword>
<dbReference type="PANTHER" id="PTHR43806">
    <property type="entry name" value="PEPTIDASE S8"/>
    <property type="match status" value="1"/>
</dbReference>
<dbReference type="GO" id="GO:0006508">
    <property type="term" value="P:proteolysis"/>
    <property type="evidence" value="ECO:0007669"/>
    <property type="project" value="UniProtKB-KW"/>
</dbReference>
<dbReference type="GO" id="GO:0004252">
    <property type="term" value="F:serine-type endopeptidase activity"/>
    <property type="evidence" value="ECO:0007669"/>
    <property type="project" value="UniProtKB-UniRule"/>
</dbReference>
<dbReference type="PRINTS" id="PR00723">
    <property type="entry name" value="SUBTILISIN"/>
</dbReference>
<evidence type="ECO:0000256" key="1">
    <source>
        <dbReference type="ARBA" id="ARBA00011073"/>
    </source>
</evidence>
<dbReference type="SUPFAM" id="SSF52743">
    <property type="entry name" value="Subtilisin-like"/>
    <property type="match status" value="1"/>
</dbReference>
<dbReference type="InterPro" id="IPR050131">
    <property type="entry name" value="Peptidase_S8_subtilisin-like"/>
</dbReference>
<dbReference type="AlphaFoldDB" id="A0A410MJA2"/>
<keyword evidence="9" id="KW-0614">Plasmid</keyword>
<evidence type="ECO:0000313" key="10">
    <source>
        <dbReference type="Proteomes" id="UP000287756"/>
    </source>
</evidence>
<sequence>MVRKSVKIFPINDIGDDRSKEKIPENILEIRAFRKWEDGLSGKEVVIAVIDTGCHTNHPDLKGRIIGGYNFSDEGKSDNYEDLNGHGTHTAGIIASSDNNTGIKGIAPHSSILVLKTLDKKGTGTVKSLIKAVNYAVNWRGPNDEKVKVISMSLGIEEDYPELHLAIKNAIGKNISVVASSGNYGDGNFITNEYTYPSYYNEVISVGAITNDDKISSFSNTNSDILLYAPGSNIYSTYLEGRYRRLTGTSMASPHVVGVIALLLEEEELSVAGIRKKLLQNTQTISDGDIIYPVLYLQ</sequence>
<dbReference type="PROSITE" id="PS51892">
    <property type="entry name" value="SUBTILASE"/>
    <property type="match status" value="1"/>
</dbReference>
<evidence type="ECO:0000256" key="6">
    <source>
        <dbReference type="PROSITE-ProRule" id="PRU01240"/>
    </source>
</evidence>
<organism evidence="9 10">
    <name type="scientific">Halobacillus litoralis</name>
    <dbReference type="NCBI Taxonomy" id="45668"/>
    <lineage>
        <taxon>Bacteria</taxon>
        <taxon>Bacillati</taxon>
        <taxon>Bacillota</taxon>
        <taxon>Bacilli</taxon>
        <taxon>Bacillales</taxon>
        <taxon>Bacillaceae</taxon>
        <taxon>Halobacillus</taxon>
    </lineage>
</organism>
<accession>A0A410MJA2</accession>
<reference evidence="9 10" key="1">
    <citation type="submission" date="2018-01" db="EMBL/GenBank/DDBJ databases">
        <title>The whole genome sequencing and assembly of Halobacillus litoralis ERB031 strain.</title>
        <authorList>
            <person name="Lee S.-J."/>
            <person name="Park M.-K."/>
            <person name="Kim J.-Y."/>
            <person name="Lee Y.-J."/>
            <person name="Yi H."/>
            <person name="Bahn Y.-S."/>
            <person name="Kim J.F."/>
            <person name="Lee D.-W."/>
        </authorList>
    </citation>
    <scope>NUCLEOTIDE SEQUENCE [LARGE SCALE GENOMIC DNA]</scope>
    <source>
        <strain evidence="9 10">ERB 031</strain>
        <plasmid evidence="10">pldw-31</plasmid>
    </source>
</reference>
<keyword evidence="4 6" id="KW-0378">Hydrolase</keyword>
<dbReference type="EMBL" id="CP026119">
    <property type="protein sequence ID" value="QAS54807.1"/>
    <property type="molecule type" value="Genomic_DNA"/>
</dbReference>
<dbReference type="KEGG" id="hli:HLI_21375"/>
<dbReference type="GO" id="GO:0046872">
    <property type="term" value="F:metal ion binding"/>
    <property type="evidence" value="ECO:0007669"/>
    <property type="project" value="UniProtKB-KW"/>
</dbReference>
<dbReference type="CDD" id="cd07477">
    <property type="entry name" value="Peptidases_S8_Subtilisin_subset"/>
    <property type="match status" value="1"/>
</dbReference>
<dbReference type="InterPro" id="IPR023828">
    <property type="entry name" value="Peptidase_S8_Ser-AS"/>
</dbReference>
<dbReference type="OrthoDB" id="9798386at2"/>
<evidence type="ECO:0000256" key="7">
    <source>
        <dbReference type="RuleBase" id="RU003355"/>
    </source>
</evidence>
<evidence type="ECO:0000313" key="9">
    <source>
        <dbReference type="EMBL" id="QAS54807.1"/>
    </source>
</evidence>
<feature type="active site" description="Charge relay system" evidence="6">
    <location>
        <position position="51"/>
    </location>
</feature>
<dbReference type="PROSITE" id="PS00136">
    <property type="entry name" value="SUBTILASE_ASP"/>
    <property type="match status" value="1"/>
</dbReference>
<comment type="similarity">
    <text evidence="1 6 7">Belongs to the peptidase S8 family.</text>
</comment>
<dbReference type="InterPro" id="IPR015500">
    <property type="entry name" value="Peptidase_S8_subtilisin-rel"/>
</dbReference>
<dbReference type="PROSITE" id="PS00138">
    <property type="entry name" value="SUBTILASE_SER"/>
    <property type="match status" value="1"/>
</dbReference>
<geneLocation type="plasmid" evidence="10">
    <name>pldw-31</name>
</geneLocation>
<dbReference type="PANTHER" id="PTHR43806:SF11">
    <property type="entry name" value="CEREVISIN-RELATED"/>
    <property type="match status" value="1"/>
</dbReference>
<dbReference type="Gene3D" id="3.40.50.200">
    <property type="entry name" value="Peptidase S8/S53 domain"/>
    <property type="match status" value="1"/>
</dbReference>
<feature type="domain" description="Peptidase S8/S53" evidence="8">
    <location>
        <begin position="42"/>
        <end position="282"/>
    </location>
</feature>
<protein>
    <submittedName>
        <fullName evidence="9">Intracellular serine protease</fullName>
    </submittedName>
</protein>
<feature type="active site" description="Charge relay system" evidence="6">
    <location>
        <position position="86"/>
    </location>
</feature>
<gene>
    <name evidence="9" type="ORF">HLI_21375</name>
</gene>
<dbReference type="Pfam" id="PF00082">
    <property type="entry name" value="Peptidase_S8"/>
    <property type="match status" value="1"/>
</dbReference>
<feature type="active site" description="Charge relay system" evidence="6">
    <location>
        <position position="250"/>
    </location>
</feature>
<dbReference type="InterPro" id="IPR034202">
    <property type="entry name" value="Subtilisin_Carlsberg-like"/>
</dbReference>
<evidence type="ECO:0000256" key="2">
    <source>
        <dbReference type="ARBA" id="ARBA00022670"/>
    </source>
</evidence>
<evidence type="ECO:0000256" key="5">
    <source>
        <dbReference type="ARBA" id="ARBA00022825"/>
    </source>
</evidence>
<keyword evidence="3" id="KW-0479">Metal-binding</keyword>
<name>A0A410MJA2_9BACI</name>
<dbReference type="InterPro" id="IPR023827">
    <property type="entry name" value="Peptidase_S8_Asp-AS"/>
</dbReference>
<evidence type="ECO:0000259" key="8">
    <source>
        <dbReference type="Pfam" id="PF00082"/>
    </source>
</evidence>
<proteinExistence type="inferred from homology"/>